<evidence type="ECO:0000256" key="1">
    <source>
        <dbReference type="ARBA" id="ARBA00022741"/>
    </source>
</evidence>
<feature type="region of interest" description="Disordered" evidence="2">
    <location>
        <begin position="1"/>
        <end position="22"/>
    </location>
</feature>
<keyword evidence="1" id="KW-0547">Nucleotide-binding</keyword>
<dbReference type="CDD" id="cd04322">
    <property type="entry name" value="LysRS_N"/>
    <property type="match status" value="1"/>
</dbReference>
<dbReference type="AlphaFoldDB" id="A0A9D2ZVZ0"/>
<dbReference type="Proteomes" id="UP000743760">
    <property type="component" value="Unassembled WGS sequence"/>
</dbReference>
<dbReference type="EMBL" id="DYXR01000050">
    <property type="protein sequence ID" value="HJE76631.1"/>
    <property type="molecule type" value="Genomic_DNA"/>
</dbReference>
<dbReference type="SUPFAM" id="SSF50249">
    <property type="entry name" value="Nucleic acid-binding proteins"/>
    <property type="match status" value="1"/>
</dbReference>
<dbReference type="InterPro" id="IPR044136">
    <property type="entry name" value="Lys-tRNA-ligase_II_N"/>
</dbReference>
<feature type="compositionally biased region" description="Basic and acidic residues" evidence="2">
    <location>
        <begin position="7"/>
        <end position="22"/>
    </location>
</feature>
<dbReference type="GO" id="GO:0005829">
    <property type="term" value="C:cytosol"/>
    <property type="evidence" value="ECO:0007669"/>
    <property type="project" value="TreeGrafter"/>
</dbReference>
<comment type="caution">
    <text evidence="4">The sequence shown here is derived from an EMBL/GenBank/DDBJ whole genome shotgun (WGS) entry which is preliminary data.</text>
</comment>
<dbReference type="Gene3D" id="2.40.50.140">
    <property type="entry name" value="Nucleic acid-binding proteins"/>
    <property type="match status" value="1"/>
</dbReference>
<dbReference type="GO" id="GO:0000166">
    <property type="term" value="F:nucleotide binding"/>
    <property type="evidence" value="ECO:0007669"/>
    <property type="project" value="InterPro"/>
</dbReference>
<protein>
    <submittedName>
        <fullName evidence="4">Lysine--tRNA ligase</fullName>
    </submittedName>
</protein>
<dbReference type="GO" id="GO:0000049">
    <property type="term" value="F:tRNA binding"/>
    <property type="evidence" value="ECO:0007669"/>
    <property type="project" value="TreeGrafter"/>
</dbReference>
<proteinExistence type="predicted"/>
<dbReference type="InterPro" id="IPR012340">
    <property type="entry name" value="NA-bd_OB-fold"/>
</dbReference>
<evidence type="ECO:0000313" key="4">
    <source>
        <dbReference type="EMBL" id="HJE76631.1"/>
    </source>
</evidence>
<reference evidence="4" key="1">
    <citation type="journal article" date="2021" name="PeerJ">
        <title>Extensive microbial diversity within the chicken gut microbiome revealed by metagenomics and culture.</title>
        <authorList>
            <person name="Gilroy R."/>
            <person name="Ravi A."/>
            <person name="Getino M."/>
            <person name="Pursley I."/>
            <person name="Horton D.L."/>
            <person name="Alikhan N.F."/>
            <person name="Baker D."/>
            <person name="Gharbi K."/>
            <person name="Hall N."/>
            <person name="Watson M."/>
            <person name="Adriaenssens E.M."/>
            <person name="Foster-Nyarko E."/>
            <person name="Jarju S."/>
            <person name="Secka A."/>
            <person name="Antonio M."/>
            <person name="Oren A."/>
            <person name="Chaudhuri R.R."/>
            <person name="La Ragione R."/>
            <person name="Hildebrand F."/>
            <person name="Pallen M.J."/>
        </authorList>
    </citation>
    <scope>NUCLEOTIDE SEQUENCE</scope>
    <source>
        <strain evidence="4">CHK139-4039</strain>
    </source>
</reference>
<dbReference type="PANTHER" id="PTHR42918">
    <property type="entry name" value="LYSYL-TRNA SYNTHETASE"/>
    <property type="match status" value="1"/>
</dbReference>
<dbReference type="InterPro" id="IPR004365">
    <property type="entry name" value="NA-bd_OB_tRNA"/>
</dbReference>
<dbReference type="GO" id="GO:0004824">
    <property type="term" value="F:lysine-tRNA ligase activity"/>
    <property type="evidence" value="ECO:0007669"/>
    <property type="project" value="TreeGrafter"/>
</dbReference>
<feature type="domain" description="OB" evidence="3">
    <location>
        <begin position="74"/>
        <end position="149"/>
    </location>
</feature>
<organism evidence="4 5">
    <name type="scientific">Brevibacterium epidermidis</name>
    <dbReference type="NCBI Taxonomy" id="1698"/>
    <lineage>
        <taxon>Bacteria</taxon>
        <taxon>Bacillati</taxon>
        <taxon>Actinomycetota</taxon>
        <taxon>Actinomycetes</taxon>
        <taxon>Micrococcales</taxon>
        <taxon>Brevibacteriaceae</taxon>
        <taxon>Brevibacterium</taxon>
    </lineage>
</organism>
<dbReference type="Pfam" id="PF01336">
    <property type="entry name" value="tRNA_anti-codon"/>
    <property type="match status" value="1"/>
</dbReference>
<accession>A0A9D2ZVZ0</accession>
<evidence type="ECO:0000256" key="2">
    <source>
        <dbReference type="SAM" id="MobiDB-lite"/>
    </source>
</evidence>
<dbReference type="GO" id="GO:0006430">
    <property type="term" value="P:lysyl-tRNA aminoacylation"/>
    <property type="evidence" value="ECO:0007669"/>
    <property type="project" value="TreeGrafter"/>
</dbReference>
<reference evidence="4" key="2">
    <citation type="submission" date="2021-09" db="EMBL/GenBank/DDBJ databases">
        <authorList>
            <person name="Gilroy R."/>
        </authorList>
    </citation>
    <scope>NUCLEOTIDE SEQUENCE</scope>
    <source>
        <strain evidence="4">CHK139-4039</strain>
    </source>
</reference>
<evidence type="ECO:0000259" key="3">
    <source>
        <dbReference type="Pfam" id="PF01336"/>
    </source>
</evidence>
<gene>
    <name evidence="4" type="ORF">K8V74_01650</name>
</gene>
<evidence type="ECO:0000313" key="5">
    <source>
        <dbReference type="Proteomes" id="UP000743760"/>
    </source>
</evidence>
<sequence>MANTDSKTPENADLSPEHLDPEQIRIRKDKRQRLLDDGTDAYPVTVPRTHSLAEVHAAHDGLETGEETDDVVGVIGRVVFVRTTGKLCFVTLQAGDGTRLQGMLSLREVGQERLDDFKTDVDLGDFLFLHGRVIKSKRGELSVLADSWTMA</sequence>
<name>A0A9D2ZVZ0_BREEP</name>
<keyword evidence="4" id="KW-0436">Ligase</keyword>
<feature type="non-terminal residue" evidence="4">
    <location>
        <position position="151"/>
    </location>
</feature>
<dbReference type="PANTHER" id="PTHR42918:SF15">
    <property type="entry name" value="LYSINE--TRNA LIGASE, CHLOROPLASTIC_MITOCHONDRIAL"/>
    <property type="match status" value="1"/>
</dbReference>